<feature type="domain" description="Ubiquitin fusion degradation protein UFD1 N-terminal subdomain 1" evidence="4">
    <location>
        <begin position="110"/>
        <end position="215"/>
    </location>
</feature>
<evidence type="ECO:0000259" key="5">
    <source>
        <dbReference type="Pfam" id="PF24842"/>
    </source>
</evidence>
<evidence type="ECO:0000313" key="7">
    <source>
        <dbReference type="Proteomes" id="UP000002173"/>
    </source>
</evidence>
<dbReference type="Proteomes" id="UP000002173">
    <property type="component" value="Unassembled WGS sequence"/>
</dbReference>
<dbReference type="Gene3D" id="2.40.40.50">
    <property type="entry name" value="Ubiquitin fusion degradation protein UFD1, N-terminal domain"/>
    <property type="match status" value="1"/>
</dbReference>
<gene>
    <name evidence="6" type="ORF">BBOV_IV011730</name>
</gene>
<feature type="domain" description="Ubiquitin fusion degradation protein UFD1 N-terminal subdomain 2" evidence="5">
    <location>
        <begin position="218"/>
        <end position="295"/>
    </location>
</feature>
<dbReference type="RefSeq" id="XP_001611093.1">
    <property type="nucleotide sequence ID" value="XM_001611043.1"/>
</dbReference>
<evidence type="ECO:0000256" key="1">
    <source>
        <dbReference type="ARBA" id="ARBA00006043"/>
    </source>
</evidence>
<keyword evidence="3" id="KW-1133">Transmembrane helix</keyword>
<dbReference type="InterPro" id="IPR055418">
    <property type="entry name" value="UFD1_N2"/>
</dbReference>
<dbReference type="FunCoup" id="A7ASK6">
    <property type="interactions" value="33"/>
</dbReference>
<dbReference type="GeneID" id="5479327"/>
<evidence type="ECO:0000256" key="3">
    <source>
        <dbReference type="SAM" id="Phobius"/>
    </source>
</evidence>
<organism evidence="6 7">
    <name type="scientific">Babesia bovis</name>
    <dbReference type="NCBI Taxonomy" id="5865"/>
    <lineage>
        <taxon>Eukaryota</taxon>
        <taxon>Sar</taxon>
        <taxon>Alveolata</taxon>
        <taxon>Apicomplexa</taxon>
        <taxon>Aconoidasida</taxon>
        <taxon>Piroplasmida</taxon>
        <taxon>Babesiidae</taxon>
        <taxon>Babesia</taxon>
    </lineage>
</organism>
<dbReference type="GO" id="GO:0034098">
    <property type="term" value="C:VCP-NPL4-UFD1 AAA ATPase complex"/>
    <property type="evidence" value="ECO:0007669"/>
    <property type="project" value="TreeGrafter"/>
</dbReference>
<comment type="caution">
    <text evidence="6">The sequence shown here is derived from an EMBL/GenBank/DDBJ whole genome shotgun (WGS) entry which is preliminary data.</text>
</comment>
<dbReference type="PANTHER" id="PTHR12555:SF13">
    <property type="entry name" value="UBIQUITIN RECOGNITION FACTOR IN ER-ASSOCIATED DEGRADATION PROTEIN 1"/>
    <property type="match status" value="1"/>
</dbReference>
<evidence type="ECO:0000259" key="4">
    <source>
        <dbReference type="Pfam" id="PF03152"/>
    </source>
</evidence>
<dbReference type="EMBL" id="AAXT01000002">
    <property type="protein sequence ID" value="EDO07525.1"/>
    <property type="molecule type" value="Genomic_DNA"/>
</dbReference>
<dbReference type="GO" id="GO:0031593">
    <property type="term" value="F:polyubiquitin modification-dependent protein binding"/>
    <property type="evidence" value="ECO:0007669"/>
    <property type="project" value="TreeGrafter"/>
</dbReference>
<dbReference type="Pfam" id="PF03152">
    <property type="entry name" value="UFD1_N1"/>
    <property type="match status" value="1"/>
</dbReference>
<keyword evidence="3" id="KW-0472">Membrane</keyword>
<feature type="transmembrane region" description="Helical" evidence="3">
    <location>
        <begin position="6"/>
        <end position="25"/>
    </location>
</feature>
<reference evidence="6 7" key="1">
    <citation type="journal article" date="2007" name="PLoS Pathog.">
        <title>Genome sequence of Babesia bovis and comparative analysis of apicomplexan hemoprotozoa.</title>
        <authorList>
            <person name="Brayton K.A."/>
            <person name="Lau A.O.T."/>
            <person name="Herndon D.R."/>
            <person name="Hannick L."/>
            <person name="Kappmeyer L.S."/>
            <person name="Berens S.J."/>
            <person name="Bidwell S.L."/>
            <person name="Brown W.C."/>
            <person name="Crabtree J."/>
            <person name="Fadrosh D."/>
            <person name="Feldblum T."/>
            <person name="Forberger H.A."/>
            <person name="Haas B.J."/>
            <person name="Howell J.M."/>
            <person name="Khouri H."/>
            <person name="Koo H."/>
            <person name="Mann D.J."/>
            <person name="Norimine J."/>
            <person name="Paulsen I.T."/>
            <person name="Radune D."/>
            <person name="Ren Q."/>
            <person name="Smith R.K. Jr."/>
            <person name="Suarez C.E."/>
            <person name="White O."/>
            <person name="Wortman J.R."/>
            <person name="Knowles D.P. Jr."/>
            <person name="McElwain T.F."/>
            <person name="Nene V.M."/>
        </authorList>
    </citation>
    <scope>NUCLEOTIDE SEQUENCE [LARGE SCALE GENOMIC DNA]</scope>
    <source>
        <strain evidence="6">T2Bo</strain>
    </source>
</reference>
<dbReference type="OMA" id="SDKFNPF"/>
<dbReference type="Pfam" id="PF24842">
    <property type="entry name" value="UFD1_N2"/>
    <property type="match status" value="1"/>
</dbReference>
<proteinExistence type="inferred from homology"/>
<dbReference type="InParanoid" id="A7ASK6"/>
<dbReference type="InterPro" id="IPR004854">
    <property type="entry name" value="Ufd1-like"/>
</dbReference>
<dbReference type="AlphaFoldDB" id="A7ASK6"/>
<dbReference type="GO" id="GO:0006511">
    <property type="term" value="P:ubiquitin-dependent protein catabolic process"/>
    <property type="evidence" value="ECO:0007669"/>
    <property type="project" value="InterPro"/>
</dbReference>
<keyword evidence="3" id="KW-0812">Transmembrane</keyword>
<keyword evidence="2" id="KW-0833">Ubl conjugation pathway</keyword>
<keyword evidence="7" id="KW-1185">Reference proteome</keyword>
<protein>
    <submittedName>
        <fullName evidence="6">Ubiquitin fusion degradation protein UFD1, putative</fullName>
    </submittedName>
</protein>
<accession>A7ASK6</accession>
<evidence type="ECO:0000256" key="2">
    <source>
        <dbReference type="ARBA" id="ARBA00022786"/>
    </source>
</evidence>
<dbReference type="eggNOG" id="KOG1816">
    <property type="taxonomic scope" value="Eukaryota"/>
</dbReference>
<dbReference type="STRING" id="5865.A7ASK6"/>
<dbReference type="GO" id="GO:0036503">
    <property type="term" value="P:ERAD pathway"/>
    <property type="evidence" value="ECO:0007669"/>
    <property type="project" value="TreeGrafter"/>
</dbReference>
<reference evidence="7" key="2">
    <citation type="journal article" date="2020" name="Data Brief">
        <title>Transcriptome dataset of Babesia bovis life stages within vertebrate and invertebrate hosts.</title>
        <authorList>
            <person name="Ueti M.W."/>
            <person name="Johnson W.C."/>
            <person name="Kappmeyer L.S."/>
            <person name="Herndon D.R."/>
            <person name="Mousel M.R."/>
            <person name="Reif K.E."/>
            <person name="Taus N.S."/>
            <person name="Ifeonu O.O."/>
            <person name="Silva J.C."/>
            <person name="Suarez C.E."/>
            <person name="Brayton K.A."/>
        </authorList>
    </citation>
    <scope>NUCLEOTIDE SEQUENCE [LARGE SCALE GENOMIC DNA]</scope>
</reference>
<dbReference type="Gene3D" id="3.10.330.10">
    <property type="match status" value="1"/>
</dbReference>
<sequence length="297" mass="33807">MVFNYIFNVVLFSLISILPVAALGLSPRSADGLHKAHINISYSHPQYKHTSSIIDSFRRSLDRAKVENYVRDVNIQLKLKPTIERLLIVQELGEPFLRFSRAADGTRILLGNSDKASLPESILTQLTDRNISIPWHFLIQKVHRPQVVNSPVESESSLPSSKADFFDKADGHKERVACSSWDFRPQESYIYLPRWMMESMDLRPYDTVYVTQLKLQDAIFVSISPVESSFFALSAPKAVLEEHLKQYSSLTRGTTIQITHEGITYHLRVNRIETEHCKDAECASIQDTDVSIDLVKS</sequence>
<reference evidence="7" key="3">
    <citation type="journal article" date="2021" name="Int. J. Parasitol.">
        <title>Comparative analysis of gene expression between Babesia bovis blood stages and kinetes allowed by improved genome annotation.</title>
        <authorList>
            <person name="Ueti M.W."/>
            <person name="Johnson W.C."/>
            <person name="Kappmeyer L.S."/>
            <person name="Herndon D.R."/>
            <person name="Mousel M.R."/>
            <person name="Reif K.E."/>
            <person name="Taus N.S."/>
            <person name="Ifeonu O.O."/>
            <person name="Silva J.C."/>
            <person name="Suarez C.E."/>
            <person name="Brayton K.A."/>
        </authorList>
    </citation>
    <scope>NUCLEOTIDE SEQUENCE [LARGE SCALE GENOMIC DNA]</scope>
</reference>
<dbReference type="KEGG" id="bbo:BBOV_IV011730"/>
<dbReference type="VEuPathDB" id="PiroplasmaDB:BBOV_IV011730"/>
<dbReference type="InterPro" id="IPR055417">
    <property type="entry name" value="UFD1_N1"/>
</dbReference>
<dbReference type="InterPro" id="IPR042299">
    <property type="entry name" value="Ufd1-like_Nn"/>
</dbReference>
<evidence type="ECO:0000313" key="6">
    <source>
        <dbReference type="EMBL" id="EDO07525.1"/>
    </source>
</evidence>
<comment type="similarity">
    <text evidence="1">Belongs to the UFD1 family.</text>
</comment>
<dbReference type="PANTHER" id="PTHR12555">
    <property type="entry name" value="UBIQUITIN FUSION DEGRADATON PROTEIN 1"/>
    <property type="match status" value="1"/>
</dbReference>
<name>A7ASK6_BABBO</name>